<evidence type="ECO:0000313" key="7">
    <source>
        <dbReference type="Proteomes" id="UP000010366"/>
    </source>
</evidence>
<dbReference type="GO" id="GO:0005524">
    <property type="term" value="F:ATP binding"/>
    <property type="evidence" value="ECO:0007669"/>
    <property type="project" value="UniProtKB-KW"/>
</dbReference>
<dbReference type="GO" id="GO:0004713">
    <property type="term" value="F:protein tyrosine kinase activity"/>
    <property type="evidence" value="ECO:0007669"/>
    <property type="project" value="TreeGrafter"/>
</dbReference>
<evidence type="ECO:0000313" key="6">
    <source>
        <dbReference type="EMBL" id="AFY92660.1"/>
    </source>
</evidence>
<dbReference type="PANTHER" id="PTHR32309">
    <property type="entry name" value="TYROSINE-PROTEIN KINASE"/>
    <property type="match status" value="1"/>
</dbReference>
<dbReference type="KEGG" id="cmp:Cha6605_1495"/>
<sequence>MNKSFTSIPSTLMRHWFPSALVFGSVMAGALAYLKVTPQLYEAKAQLTLDDRQISVSNIGHDLAKLPEGGAGLPNPLATQAELIKSPTLLKRALVKVQAAGVKNVPPISQLSKELRVKNVPATNILELSYRGQSPKLTAELLNAVTASAVEENLETIRAGARSIKEFLEAEVPKQRAQLERLEAAENRYRQENQLVAVEEQTKELVKSLETIQNQERDLSTQLQEAIVRNASLRKLGESVSPQSALTSVRVGQDEELKTLRAKLNDLEARVIEARSRFSDRNPILLTLTEQRDEARKFYQAKLARIVPKSGSSSPAVAGDALSQDLISKSIASNIDRAAIEQKLAAVKKIRLSLQAQLANLPNRQQPLTTLTRNREESAATLKLLQAKLQEASLAETQLVSNLKIIAPAELPTQPEWPKKSAVLSIAAAFGLVLTIGVILVLEFLDNCLHDSSEAELMLAQTTLGKLPSFPHDSTLLPQGEFRLETYHLVEPYRKLLKRLKFDRGTQIRRLVIGSALASEGKSMVAAHLAMVAAMQSRRTLLIDANLWQPEQHRLFNLPDSPGLAEVLEGKLTLEQSVQPTRIANLSLLTCGNLVHSSFGLDSARMKSLLAEAERQFDLVIVDTPALASSIDAFEWSHHSDGLVLVVCPGVTTRNGLAQAWADLHKEKVPFFGFVVNRVNLPLDLNYIRPPRLKQVSWALPRRHLPSSKPDR</sequence>
<dbReference type="RefSeq" id="WP_015158838.1">
    <property type="nucleotide sequence ID" value="NC_019697.1"/>
</dbReference>
<accession>K9UCV6</accession>
<dbReference type="STRING" id="1173020.Cha6605_1495"/>
<dbReference type="InterPro" id="IPR032807">
    <property type="entry name" value="GNVR"/>
</dbReference>
<name>K9UCV6_CHAP6</name>
<reference evidence="6 7" key="1">
    <citation type="submission" date="2012-05" db="EMBL/GenBank/DDBJ databases">
        <title>Finished chromosome of genome of Chamaesiphon sp. PCC 6605.</title>
        <authorList>
            <consortium name="US DOE Joint Genome Institute"/>
            <person name="Gugger M."/>
            <person name="Coursin T."/>
            <person name="Rippka R."/>
            <person name="Tandeau De Marsac N."/>
            <person name="Huntemann M."/>
            <person name="Wei C.-L."/>
            <person name="Han J."/>
            <person name="Detter J.C."/>
            <person name="Han C."/>
            <person name="Tapia R."/>
            <person name="Chen A."/>
            <person name="Kyrpides N."/>
            <person name="Mavromatis K."/>
            <person name="Markowitz V."/>
            <person name="Szeto E."/>
            <person name="Ivanova N."/>
            <person name="Pagani I."/>
            <person name="Pati A."/>
            <person name="Goodwin L."/>
            <person name="Nordberg H.P."/>
            <person name="Cantor M.N."/>
            <person name="Hua S.X."/>
            <person name="Woyke T."/>
            <person name="Kerfeld C.A."/>
        </authorList>
    </citation>
    <scope>NUCLEOTIDE SEQUENCE [LARGE SCALE GENOMIC DNA]</scope>
    <source>
        <strain evidence="7">ATCC 27169 / PCC 6605</strain>
    </source>
</reference>
<keyword evidence="4" id="KW-0472">Membrane</keyword>
<keyword evidence="7" id="KW-1185">Reference proteome</keyword>
<dbReference type="GO" id="GO:0005886">
    <property type="term" value="C:plasma membrane"/>
    <property type="evidence" value="ECO:0007669"/>
    <property type="project" value="TreeGrafter"/>
</dbReference>
<evidence type="ECO:0000256" key="3">
    <source>
        <dbReference type="SAM" id="Coils"/>
    </source>
</evidence>
<dbReference type="eggNOG" id="COG3206">
    <property type="taxonomic scope" value="Bacteria"/>
</dbReference>
<feature type="coiled-coil region" evidence="3">
    <location>
        <begin position="165"/>
        <end position="277"/>
    </location>
</feature>
<dbReference type="InterPro" id="IPR027417">
    <property type="entry name" value="P-loop_NTPase"/>
</dbReference>
<keyword evidence="2" id="KW-0067">ATP-binding</keyword>
<keyword evidence="1" id="KW-0547">Nucleotide-binding</keyword>
<evidence type="ECO:0000256" key="4">
    <source>
        <dbReference type="SAM" id="Phobius"/>
    </source>
</evidence>
<keyword evidence="4" id="KW-1133">Transmembrane helix</keyword>
<dbReference type="PANTHER" id="PTHR32309:SF13">
    <property type="entry name" value="FERRIC ENTEROBACTIN TRANSPORT PROTEIN FEPE"/>
    <property type="match status" value="1"/>
</dbReference>
<dbReference type="Proteomes" id="UP000010366">
    <property type="component" value="Chromosome"/>
</dbReference>
<dbReference type="InterPro" id="IPR050445">
    <property type="entry name" value="Bact_polysacc_biosynth/exp"/>
</dbReference>
<dbReference type="InterPro" id="IPR005702">
    <property type="entry name" value="Wzc-like_C"/>
</dbReference>
<feature type="transmembrane region" description="Helical" evidence="4">
    <location>
        <begin position="15"/>
        <end position="34"/>
    </location>
</feature>
<dbReference type="Pfam" id="PF13807">
    <property type="entry name" value="GNVR"/>
    <property type="match status" value="1"/>
</dbReference>
<organism evidence="6 7">
    <name type="scientific">Chamaesiphon minutus (strain ATCC 27169 / PCC 6605)</name>
    <dbReference type="NCBI Taxonomy" id="1173020"/>
    <lineage>
        <taxon>Bacteria</taxon>
        <taxon>Bacillati</taxon>
        <taxon>Cyanobacteriota</taxon>
        <taxon>Cyanophyceae</taxon>
        <taxon>Gomontiellales</taxon>
        <taxon>Chamaesiphonaceae</taxon>
        <taxon>Chamaesiphon</taxon>
    </lineage>
</organism>
<evidence type="ECO:0000256" key="2">
    <source>
        <dbReference type="ARBA" id="ARBA00022840"/>
    </source>
</evidence>
<evidence type="ECO:0000259" key="5">
    <source>
        <dbReference type="Pfam" id="PF13807"/>
    </source>
</evidence>
<dbReference type="CDD" id="cd05387">
    <property type="entry name" value="BY-kinase"/>
    <property type="match status" value="1"/>
</dbReference>
<feature type="transmembrane region" description="Helical" evidence="4">
    <location>
        <begin position="422"/>
        <end position="445"/>
    </location>
</feature>
<proteinExistence type="predicted"/>
<dbReference type="PATRIC" id="fig|1173020.3.peg.1724"/>
<dbReference type="eggNOG" id="COG0489">
    <property type="taxonomic scope" value="Bacteria"/>
</dbReference>
<keyword evidence="4" id="KW-0812">Transmembrane</keyword>
<feature type="domain" description="Tyrosine-protein kinase G-rich" evidence="5">
    <location>
        <begin position="365"/>
        <end position="442"/>
    </location>
</feature>
<dbReference type="NCBIfam" id="TIGR01007">
    <property type="entry name" value="eps_fam"/>
    <property type="match status" value="1"/>
</dbReference>
<gene>
    <name evidence="6" type="ORF">Cha6605_1495</name>
</gene>
<dbReference type="EMBL" id="CP003600">
    <property type="protein sequence ID" value="AFY92660.1"/>
    <property type="molecule type" value="Genomic_DNA"/>
</dbReference>
<dbReference type="HOGENOM" id="CLU_009912_2_1_3"/>
<dbReference type="AlphaFoldDB" id="K9UCV6"/>
<evidence type="ECO:0000256" key="1">
    <source>
        <dbReference type="ARBA" id="ARBA00022741"/>
    </source>
</evidence>
<keyword evidence="3" id="KW-0175">Coiled coil</keyword>
<dbReference type="OrthoDB" id="9758283at2"/>
<protein>
    <submittedName>
        <fullName evidence="6">Capsular exopolysaccharide biosynthesis protein</fullName>
    </submittedName>
</protein>
<dbReference type="Gene3D" id="3.40.50.300">
    <property type="entry name" value="P-loop containing nucleotide triphosphate hydrolases"/>
    <property type="match status" value="1"/>
</dbReference>
<dbReference type="SUPFAM" id="SSF52540">
    <property type="entry name" value="P-loop containing nucleoside triphosphate hydrolases"/>
    <property type="match status" value="1"/>
</dbReference>